<dbReference type="GO" id="GO:0043066">
    <property type="term" value="P:negative regulation of apoptotic process"/>
    <property type="evidence" value="ECO:0007669"/>
    <property type="project" value="InterPro"/>
</dbReference>
<evidence type="ECO:0000256" key="1">
    <source>
        <dbReference type="ARBA" id="ARBA00004371"/>
    </source>
</evidence>
<dbReference type="FunFam" id="3.30.450.30:FF:000005">
    <property type="entry name" value="Ragulator complex protein LAMTOR5 homolog"/>
    <property type="match status" value="1"/>
</dbReference>
<comment type="subcellular location">
    <subcellularLocation>
        <location evidence="2">Cytoplasm</location>
    </subcellularLocation>
    <subcellularLocation>
        <location evidence="1">Lysosome</location>
    </subcellularLocation>
</comment>
<dbReference type="Gene3D" id="3.30.450.30">
    <property type="entry name" value="Dynein light chain 2a, cytoplasmic"/>
    <property type="match status" value="1"/>
</dbReference>
<dbReference type="PRINTS" id="PR02092">
    <property type="entry name" value="HEPBVIRUSXIP"/>
</dbReference>
<protein>
    <recommendedName>
        <fullName evidence="6">Late endosomal/lysosomal adaptor and MAPK and MTOR activator 5</fullName>
    </recommendedName>
</protein>
<comment type="similarity">
    <text evidence="3">Belongs to the LAMTOR5 family.</text>
</comment>
<dbReference type="GO" id="GO:0071986">
    <property type="term" value="C:Ragulator complex"/>
    <property type="evidence" value="ECO:0007669"/>
    <property type="project" value="InterPro"/>
</dbReference>
<keyword evidence="4" id="KW-0963">Cytoplasm</keyword>
<dbReference type="GO" id="GO:0071230">
    <property type="term" value="P:cellular response to amino acid stimulus"/>
    <property type="evidence" value="ECO:0007669"/>
    <property type="project" value="TreeGrafter"/>
</dbReference>
<evidence type="ECO:0000256" key="6">
    <source>
        <dbReference type="ARBA" id="ARBA00032692"/>
    </source>
</evidence>
<comment type="caution">
    <text evidence="7">The sequence shown here is derived from an EMBL/GenBank/DDBJ whole genome shotgun (WGS) entry which is preliminary data.</text>
</comment>
<evidence type="ECO:0000313" key="8">
    <source>
        <dbReference type="Proteomes" id="UP001283361"/>
    </source>
</evidence>
<keyword evidence="8" id="KW-1185">Reference proteome</keyword>
<evidence type="ECO:0000256" key="5">
    <source>
        <dbReference type="ARBA" id="ARBA00023228"/>
    </source>
</evidence>
<sequence>MENTLEKHMEEAFRIPGVTGVLCTESSGLCLSSKGNVPRQCSGSISALASQAARLCPSQNGPTPVICLESEYGSVLVKKTDNITTALFKSS</sequence>
<evidence type="ECO:0000256" key="2">
    <source>
        <dbReference type="ARBA" id="ARBA00004496"/>
    </source>
</evidence>
<dbReference type="EMBL" id="JAWDGP010000763">
    <property type="protein sequence ID" value="KAK3797444.1"/>
    <property type="molecule type" value="Genomic_DNA"/>
</dbReference>
<dbReference type="GO" id="GO:0005085">
    <property type="term" value="F:guanyl-nucleotide exchange factor activity"/>
    <property type="evidence" value="ECO:0007669"/>
    <property type="project" value="TreeGrafter"/>
</dbReference>
<dbReference type="Proteomes" id="UP001283361">
    <property type="component" value="Unassembled WGS sequence"/>
</dbReference>
<gene>
    <name evidence="7" type="ORF">RRG08_011695</name>
</gene>
<organism evidence="7 8">
    <name type="scientific">Elysia crispata</name>
    <name type="common">lettuce slug</name>
    <dbReference type="NCBI Taxonomy" id="231223"/>
    <lineage>
        <taxon>Eukaryota</taxon>
        <taxon>Metazoa</taxon>
        <taxon>Spiralia</taxon>
        <taxon>Lophotrochozoa</taxon>
        <taxon>Mollusca</taxon>
        <taxon>Gastropoda</taxon>
        <taxon>Heterobranchia</taxon>
        <taxon>Euthyneura</taxon>
        <taxon>Panpulmonata</taxon>
        <taxon>Sacoglossa</taxon>
        <taxon>Placobranchoidea</taxon>
        <taxon>Plakobranchidae</taxon>
        <taxon>Elysia</taxon>
    </lineage>
</organism>
<dbReference type="Pfam" id="PF16672">
    <property type="entry name" value="LAMTOR5"/>
    <property type="match status" value="1"/>
</dbReference>
<dbReference type="GO" id="GO:1904263">
    <property type="term" value="P:positive regulation of TORC1 signaling"/>
    <property type="evidence" value="ECO:0007669"/>
    <property type="project" value="TreeGrafter"/>
</dbReference>
<dbReference type="PANTHER" id="PTHR13342:SF2">
    <property type="entry name" value="RAGULATOR COMPLEX PROTEIN LAMTOR5"/>
    <property type="match status" value="1"/>
</dbReference>
<reference evidence="7" key="1">
    <citation type="journal article" date="2023" name="G3 (Bethesda)">
        <title>A reference genome for the long-term kleptoplast-retaining sea slug Elysia crispata morphotype clarki.</title>
        <authorList>
            <person name="Eastman K.E."/>
            <person name="Pendleton A.L."/>
            <person name="Shaikh M.A."/>
            <person name="Suttiyut T."/>
            <person name="Ogas R."/>
            <person name="Tomko P."/>
            <person name="Gavelis G."/>
            <person name="Widhalm J.R."/>
            <person name="Wisecaver J.H."/>
        </authorList>
    </citation>
    <scope>NUCLEOTIDE SEQUENCE</scope>
    <source>
        <strain evidence="7">ECLA1</strain>
    </source>
</reference>
<dbReference type="AlphaFoldDB" id="A0AAE1E7P3"/>
<dbReference type="InterPro" id="IPR024135">
    <property type="entry name" value="LAMTOR5"/>
</dbReference>
<accession>A0AAE1E7P3</accession>
<name>A0AAE1E7P3_9GAST</name>
<keyword evidence="5" id="KW-0458">Lysosome</keyword>
<evidence type="ECO:0000256" key="4">
    <source>
        <dbReference type="ARBA" id="ARBA00022490"/>
    </source>
</evidence>
<dbReference type="PANTHER" id="PTHR13342">
    <property type="entry name" value="RAGULATOR COMPLEX PROTEIN LAMTOR5"/>
    <property type="match status" value="1"/>
</dbReference>
<evidence type="ECO:0000256" key="3">
    <source>
        <dbReference type="ARBA" id="ARBA00007795"/>
    </source>
</evidence>
<evidence type="ECO:0000313" key="7">
    <source>
        <dbReference type="EMBL" id="KAK3797444.1"/>
    </source>
</evidence>
<proteinExistence type="inferred from homology"/>
<dbReference type="GO" id="GO:0005764">
    <property type="term" value="C:lysosome"/>
    <property type="evidence" value="ECO:0007669"/>
    <property type="project" value="UniProtKB-SubCell"/>
</dbReference>